<sequence length="84" mass="9189">FQSQDPDDPWLHLEWGHLLQAWPGRVVEAATHLKVAAVLFQRQTALLVEGRAATITDLSGRPLTEQAGRQALATALALARQLPV</sequence>
<evidence type="ECO:0000313" key="2">
    <source>
        <dbReference type="Proteomes" id="UP000485058"/>
    </source>
</evidence>
<feature type="non-terminal residue" evidence="1">
    <location>
        <position position="84"/>
    </location>
</feature>
<comment type="caution">
    <text evidence="1">The sequence shown here is derived from an EMBL/GenBank/DDBJ whole genome shotgun (WGS) entry which is preliminary data.</text>
</comment>
<dbReference type="Proteomes" id="UP000485058">
    <property type="component" value="Unassembled WGS sequence"/>
</dbReference>
<dbReference type="AlphaFoldDB" id="A0A699YGM8"/>
<organism evidence="1 2">
    <name type="scientific">Haematococcus lacustris</name>
    <name type="common">Green alga</name>
    <name type="synonym">Haematococcus pluvialis</name>
    <dbReference type="NCBI Taxonomy" id="44745"/>
    <lineage>
        <taxon>Eukaryota</taxon>
        <taxon>Viridiplantae</taxon>
        <taxon>Chlorophyta</taxon>
        <taxon>core chlorophytes</taxon>
        <taxon>Chlorophyceae</taxon>
        <taxon>CS clade</taxon>
        <taxon>Chlamydomonadales</taxon>
        <taxon>Haematococcaceae</taxon>
        <taxon>Haematococcus</taxon>
    </lineage>
</organism>
<protein>
    <submittedName>
        <fullName evidence="1">Uncharacterized protein</fullName>
    </submittedName>
</protein>
<name>A0A699YGM8_HAELA</name>
<gene>
    <name evidence="1" type="ORF">HaLaN_01805</name>
</gene>
<dbReference type="EMBL" id="BLLF01000072">
    <property type="protein sequence ID" value="GFH07058.1"/>
    <property type="molecule type" value="Genomic_DNA"/>
</dbReference>
<evidence type="ECO:0000313" key="1">
    <source>
        <dbReference type="EMBL" id="GFH07058.1"/>
    </source>
</evidence>
<keyword evidence="2" id="KW-1185">Reference proteome</keyword>
<accession>A0A699YGM8</accession>
<proteinExistence type="predicted"/>
<feature type="non-terminal residue" evidence="1">
    <location>
        <position position="1"/>
    </location>
</feature>
<reference evidence="1 2" key="1">
    <citation type="submission" date="2020-02" db="EMBL/GenBank/DDBJ databases">
        <title>Draft genome sequence of Haematococcus lacustris strain NIES-144.</title>
        <authorList>
            <person name="Morimoto D."/>
            <person name="Nakagawa S."/>
            <person name="Yoshida T."/>
            <person name="Sawayama S."/>
        </authorList>
    </citation>
    <scope>NUCLEOTIDE SEQUENCE [LARGE SCALE GENOMIC DNA]</scope>
    <source>
        <strain evidence="1 2">NIES-144</strain>
    </source>
</reference>